<reference evidence="3 4" key="1">
    <citation type="submission" date="2018-11" db="EMBL/GenBank/DDBJ databases">
        <title>Tabrizicola sp. isolated from sediment of alpine lake.</title>
        <authorList>
            <person name="Liu Z."/>
        </authorList>
    </citation>
    <scope>NUCLEOTIDE SEQUENCE [LARGE SCALE GENOMIC DNA]</scope>
    <source>
        <strain evidence="3 4">DRYC-M-16</strain>
    </source>
</reference>
<dbReference type="InterPro" id="IPR029058">
    <property type="entry name" value="AB_hydrolase_fold"/>
</dbReference>
<comment type="caution">
    <text evidence="3">The sequence shown here is derived from an EMBL/GenBank/DDBJ whole genome shotgun (WGS) entry which is preliminary data.</text>
</comment>
<protein>
    <submittedName>
        <fullName evidence="3">CocE/NonD family hydrolase</fullName>
    </submittedName>
</protein>
<dbReference type="InterPro" id="IPR005674">
    <property type="entry name" value="CocE/Ser_esterase"/>
</dbReference>
<dbReference type="PANTHER" id="PTHR43056:SF10">
    <property type="entry name" value="COCE_NOND FAMILY, PUTATIVE (AFU_ORTHOLOGUE AFUA_7G00600)-RELATED"/>
    <property type="match status" value="1"/>
</dbReference>
<evidence type="ECO:0000313" key="3">
    <source>
        <dbReference type="EMBL" id="TGD44391.1"/>
    </source>
</evidence>
<dbReference type="Gene3D" id="3.40.50.1820">
    <property type="entry name" value="alpha/beta hydrolase"/>
    <property type="match status" value="1"/>
</dbReference>
<dbReference type="Proteomes" id="UP000297741">
    <property type="component" value="Unassembled WGS sequence"/>
</dbReference>
<gene>
    <name evidence="3" type="ORF">EEB11_06875</name>
</gene>
<dbReference type="GO" id="GO:0016787">
    <property type="term" value="F:hydrolase activity"/>
    <property type="evidence" value="ECO:0007669"/>
    <property type="project" value="UniProtKB-KW"/>
</dbReference>
<dbReference type="SUPFAM" id="SSF49785">
    <property type="entry name" value="Galactose-binding domain-like"/>
    <property type="match status" value="1"/>
</dbReference>
<dbReference type="Pfam" id="PF08530">
    <property type="entry name" value="PepX_C"/>
    <property type="match status" value="1"/>
</dbReference>
<dbReference type="EMBL" id="RPEM01000003">
    <property type="protein sequence ID" value="TGD44391.1"/>
    <property type="molecule type" value="Genomic_DNA"/>
</dbReference>
<dbReference type="RefSeq" id="WP_135429666.1">
    <property type="nucleotide sequence ID" value="NZ_RPEM01000003.1"/>
</dbReference>
<dbReference type="SUPFAM" id="SSF53474">
    <property type="entry name" value="alpha/beta-Hydrolases"/>
    <property type="match status" value="1"/>
</dbReference>
<feature type="domain" description="Xaa-Pro dipeptidyl-peptidase C-terminal" evidence="2">
    <location>
        <begin position="288"/>
        <end position="536"/>
    </location>
</feature>
<dbReference type="SMART" id="SM00939">
    <property type="entry name" value="PepX_C"/>
    <property type="match status" value="1"/>
</dbReference>
<dbReference type="InterPro" id="IPR013736">
    <property type="entry name" value="Xaa-Pro_dipept_C"/>
</dbReference>
<evidence type="ECO:0000313" key="4">
    <source>
        <dbReference type="Proteomes" id="UP000297741"/>
    </source>
</evidence>
<dbReference type="InterPro" id="IPR008979">
    <property type="entry name" value="Galactose-bd-like_sf"/>
</dbReference>
<dbReference type="Gene3D" id="1.10.3020.10">
    <property type="entry name" value="alpha-amino acid ester hydrolase ( Helical cap domain)"/>
    <property type="match status" value="1"/>
</dbReference>
<accession>A0ABY2KS50</accession>
<dbReference type="InterPro" id="IPR050585">
    <property type="entry name" value="Xaa-Pro_dipeptidyl-ppase/CocE"/>
</dbReference>
<dbReference type="NCBIfam" id="TIGR00976">
    <property type="entry name" value="CocE_NonD"/>
    <property type="match status" value="1"/>
</dbReference>
<dbReference type="Pfam" id="PF02129">
    <property type="entry name" value="Peptidase_S15"/>
    <property type="match status" value="1"/>
</dbReference>
<name>A0ABY2KS50_9RHOB</name>
<dbReference type="Gene3D" id="2.60.120.260">
    <property type="entry name" value="Galactose-binding domain-like"/>
    <property type="match status" value="1"/>
</dbReference>
<dbReference type="PANTHER" id="PTHR43056">
    <property type="entry name" value="PEPTIDASE S9 PROLYL OLIGOPEPTIDASE"/>
    <property type="match status" value="1"/>
</dbReference>
<organism evidence="3 4">
    <name type="scientific">Pseudotabrizicola sediminis</name>
    <dbReference type="NCBI Taxonomy" id="2486418"/>
    <lineage>
        <taxon>Bacteria</taxon>
        <taxon>Pseudomonadati</taxon>
        <taxon>Pseudomonadota</taxon>
        <taxon>Alphaproteobacteria</taxon>
        <taxon>Rhodobacterales</taxon>
        <taxon>Paracoccaceae</taxon>
        <taxon>Pseudotabrizicola</taxon>
    </lineage>
</organism>
<sequence length="670" mass="74029">MKTVKKFPQNLVEFEDMGIVMPDGMRLSARVWMPEDAERKPVPAVLEYIPYRKRDGTLPRDEMMHPYVAGHGYACVRVDMRGNGDSEGLMADEYTAQELQDACDVIAWLAAQPWCSGSVGMMGKSWGGFNCLQTAFLQPPALKAVISVCSTTDRFADDIHFKGGCLLGENFGWGAVMLSFSSRPADPALRPDWREDWLARLAAEPWLAPRWAAHQARDEYWKHGSVCEDFDRLQVPVLSIGGWADNYMNTVDALVRNVGAKGIVGPWVHQYPHTAVPGPAIGFLQEAIRWWDRWLKGAENGAEADPAMRAYMLHSAPPDASARHRAGHWVAEQQWPSPAVTGQVLNLLPGRGGNASRAYLGQGETAGFVKIVSSPQHLGLSAGEFFPMGLNAEMPGDQRADDALSLCFDADVLDAPLALLGAARLRLRLASDQPLGFVVARLCDVGPDGASVRIAHGMLNLCHRRSRENPEPMVPGQAQEVEFDLDQMAYRLAPGHRLRLALSNSYWPFVWPSPAQGSLAITQGSLTLPVHQGGGAWVPPEPEAAPGWQHRVLRKGQSRRVVETDMITGTQALCVLEDGGDVENLTHGLCSGETLSERWEIQHDDPLSARATHIWEQRLSRGDWRVRTEATAVMTSDASHLHMKASLTAWEGDEVIFHRDFNEKVLRRFV</sequence>
<keyword evidence="1 3" id="KW-0378">Hydrolase</keyword>
<evidence type="ECO:0000256" key="1">
    <source>
        <dbReference type="ARBA" id="ARBA00022801"/>
    </source>
</evidence>
<dbReference type="InterPro" id="IPR000383">
    <property type="entry name" value="Xaa-Pro-like_dom"/>
</dbReference>
<keyword evidence="4" id="KW-1185">Reference proteome</keyword>
<evidence type="ECO:0000259" key="2">
    <source>
        <dbReference type="SMART" id="SM00939"/>
    </source>
</evidence>
<proteinExistence type="predicted"/>